<dbReference type="PANTHER" id="PTHR43067:SF3">
    <property type="entry name" value="MALTOSE ABC TRANSPORTER, ATP-BINDING PROTEIN"/>
    <property type="match status" value="1"/>
</dbReference>
<accession>A0A831TCR8</accession>
<evidence type="ECO:0000256" key="3">
    <source>
        <dbReference type="ARBA" id="ARBA00022840"/>
    </source>
</evidence>
<gene>
    <name evidence="5" type="ORF">ENP34_01390</name>
</gene>
<dbReference type="GO" id="GO:0005524">
    <property type="term" value="F:ATP binding"/>
    <property type="evidence" value="ECO:0007669"/>
    <property type="project" value="UniProtKB-KW"/>
</dbReference>
<proteinExistence type="predicted"/>
<dbReference type="InterPro" id="IPR027417">
    <property type="entry name" value="P-loop_NTPase"/>
</dbReference>
<dbReference type="InterPro" id="IPR017871">
    <property type="entry name" value="ABC_transporter-like_CS"/>
</dbReference>
<dbReference type="PROSITE" id="PS50893">
    <property type="entry name" value="ABC_TRANSPORTER_2"/>
    <property type="match status" value="1"/>
</dbReference>
<dbReference type="InterPro" id="IPR003439">
    <property type="entry name" value="ABC_transporter-like_ATP-bd"/>
</dbReference>
<dbReference type="NCBIfam" id="TIGR01727">
    <property type="entry name" value="oligo_HPY"/>
    <property type="match status" value="1"/>
</dbReference>
<dbReference type="AlphaFoldDB" id="A0A831TCR8"/>
<evidence type="ECO:0000259" key="4">
    <source>
        <dbReference type="PROSITE" id="PS50893"/>
    </source>
</evidence>
<dbReference type="GO" id="GO:0015833">
    <property type="term" value="P:peptide transport"/>
    <property type="evidence" value="ECO:0007669"/>
    <property type="project" value="InterPro"/>
</dbReference>
<reference evidence="5" key="1">
    <citation type="journal article" date="2020" name="mSystems">
        <title>Genome- and Community-Level Interaction Insights into Carbon Utilization and Element Cycling Functions of Hydrothermarchaeota in Hydrothermal Sediment.</title>
        <authorList>
            <person name="Zhou Z."/>
            <person name="Liu Y."/>
            <person name="Xu W."/>
            <person name="Pan J."/>
            <person name="Luo Z.H."/>
            <person name="Li M."/>
        </authorList>
    </citation>
    <scope>NUCLEOTIDE SEQUENCE [LARGE SCALE GENOMIC DNA]</scope>
    <source>
        <strain evidence="5">SpSt-210</strain>
    </source>
</reference>
<evidence type="ECO:0000313" key="5">
    <source>
        <dbReference type="EMBL" id="HEG90091.1"/>
    </source>
</evidence>
<dbReference type="Gene3D" id="3.40.50.300">
    <property type="entry name" value="P-loop containing nucleotide triphosphate hydrolases"/>
    <property type="match status" value="1"/>
</dbReference>
<dbReference type="PROSITE" id="PS00211">
    <property type="entry name" value="ABC_TRANSPORTER_1"/>
    <property type="match status" value="1"/>
</dbReference>
<dbReference type="SMART" id="SM00382">
    <property type="entry name" value="AAA"/>
    <property type="match status" value="1"/>
</dbReference>
<dbReference type="FunFam" id="3.40.50.300:FF:000016">
    <property type="entry name" value="Oligopeptide ABC transporter ATP-binding component"/>
    <property type="match status" value="1"/>
</dbReference>
<evidence type="ECO:0000256" key="1">
    <source>
        <dbReference type="ARBA" id="ARBA00022448"/>
    </source>
</evidence>
<dbReference type="InterPro" id="IPR003593">
    <property type="entry name" value="AAA+_ATPase"/>
</dbReference>
<keyword evidence="1" id="KW-0813">Transport</keyword>
<comment type="caution">
    <text evidence="5">The sequence shown here is derived from an EMBL/GenBank/DDBJ whole genome shotgun (WGS) entry which is preliminary data.</text>
</comment>
<keyword evidence="2" id="KW-0547">Nucleotide-binding</keyword>
<dbReference type="Pfam" id="PF08352">
    <property type="entry name" value="oligo_HPY"/>
    <property type="match status" value="1"/>
</dbReference>
<feature type="domain" description="ABC transporter" evidence="4">
    <location>
        <begin position="20"/>
        <end position="272"/>
    </location>
</feature>
<dbReference type="EMBL" id="DSIY01000030">
    <property type="protein sequence ID" value="HEG90091.1"/>
    <property type="molecule type" value="Genomic_DNA"/>
</dbReference>
<dbReference type="SUPFAM" id="SSF52540">
    <property type="entry name" value="P-loop containing nucleoside triphosphate hydrolases"/>
    <property type="match status" value="1"/>
</dbReference>
<dbReference type="Pfam" id="PF00005">
    <property type="entry name" value="ABC_tran"/>
    <property type="match status" value="1"/>
</dbReference>
<dbReference type="GO" id="GO:0016887">
    <property type="term" value="F:ATP hydrolysis activity"/>
    <property type="evidence" value="ECO:0007669"/>
    <property type="project" value="InterPro"/>
</dbReference>
<dbReference type="InterPro" id="IPR013563">
    <property type="entry name" value="Oligopep_ABC_C"/>
</dbReference>
<name>A0A831TCR8_9BACT</name>
<dbReference type="CDD" id="cd03257">
    <property type="entry name" value="ABC_NikE_OppD_transporters"/>
    <property type="match status" value="1"/>
</dbReference>
<evidence type="ECO:0000256" key="2">
    <source>
        <dbReference type="ARBA" id="ARBA00022741"/>
    </source>
</evidence>
<dbReference type="PANTHER" id="PTHR43067">
    <property type="entry name" value="OLIGOPEPTIDE/DIPEPTIDE ABC TRANSPORTER, ATPASE SUBUNIT"/>
    <property type="match status" value="1"/>
</dbReference>
<protein>
    <submittedName>
        <fullName evidence="5">ABC transporter ATP-binding protein</fullName>
    </submittedName>
</protein>
<sequence length="350" mass="39606">MTAWQRSSTSNGNPAPVLSVRNLEVRYFTRAGTVQAVRDVSFDLRPGESIALIGESGCGKTTLGLALLRLLPKGARIVDGEIRYRRRDGQVIDVLQLDQEEIRRFRWQECAMVFQGALNALNPVLRIWDQMLDTARAHAALSRDEVRERSERLLRMVQLEPERVLNAYPHELSGGMRQRVMIAMSLLLDPQIIIYDEPTTALDILTQRAIIEVLRSLREQLDFSMLFISHDLPLAAELADRVATMYAGKIIEVGDVREIFYNPRHPYTLGLIKAVPPIVGELYDISSIPGTPPNLIEPPPGCSFHPRCPYARERCAREMPPLYEVGALHTSACHYWQEVKLERQVVETGD</sequence>
<keyword evidence="3 5" id="KW-0067">ATP-binding</keyword>
<organism evidence="5">
    <name type="scientific">Thermorudis peleae</name>
    <dbReference type="NCBI Taxonomy" id="1382356"/>
    <lineage>
        <taxon>Bacteria</taxon>
        <taxon>Pseudomonadati</taxon>
        <taxon>Thermomicrobiota</taxon>
        <taxon>Thermomicrobia</taxon>
        <taxon>Thermomicrobia incertae sedis</taxon>
        <taxon>Thermorudis</taxon>
    </lineage>
</organism>